<evidence type="ECO:0000313" key="3">
    <source>
        <dbReference type="Proteomes" id="UP001141434"/>
    </source>
</evidence>
<dbReference type="EMBL" id="JAPMSZ010000005">
    <property type="protein sequence ID" value="KAJ5102436.1"/>
    <property type="molecule type" value="Genomic_DNA"/>
</dbReference>
<reference evidence="2" key="2">
    <citation type="journal article" date="2023" name="IMA Fungus">
        <title>Comparative genomic study of the Penicillium genus elucidates a diverse pangenome and 15 lateral gene transfer events.</title>
        <authorList>
            <person name="Petersen C."/>
            <person name="Sorensen T."/>
            <person name="Nielsen M.R."/>
            <person name="Sondergaard T.E."/>
            <person name="Sorensen J.L."/>
            <person name="Fitzpatrick D.A."/>
            <person name="Frisvad J.C."/>
            <person name="Nielsen K.L."/>
        </authorList>
    </citation>
    <scope>NUCLEOTIDE SEQUENCE</scope>
    <source>
        <strain evidence="2">IBT 34128</strain>
    </source>
</reference>
<dbReference type="RefSeq" id="XP_056513267.1">
    <property type="nucleotide sequence ID" value="XM_056655240.1"/>
</dbReference>
<dbReference type="Gene3D" id="3.30.70.1990">
    <property type="match status" value="1"/>
</dbReference>
<gene>
    <name evidence="2" type="ORF">NUU61_004658</name>
</gene>
<organism evidence="2 3">
    <name type="scientific">Penicillium alfredii</name>
    <dbReference type="NCBI Taxonomy" id="1506179"/>
    <lineage>
        <taxon>Eukaryota</taxon>
        <taxon>Fungi</taxon>
        <taxon>Dikarya</taxon>
        <taxon>Ascomycota</taxon>
        <taxon>Pezizomycotina</taxon>
        <taxon>Eurotiomycetes</taxon>
        <taxon>Eurotiomycetidae</taxon>
        <taxon>Eurotiales</taxon>
        <taxon>Aspergillaceae</taxon>
        <taxon>Penicillium</taxon>
    </lineage>
</organism>
<protein>
    <recommendedName>
        <fullName evidence="4">Amine oxidase domain-containing protein</fullName>
    </recommendedName>
</protein>
<name>A0A9W9KE23_9EURO</name>
<dbReference type="OrthoDB" id="68575at2759"/>
<sequence length="465" mass="51542">MAPWGLLAWATFSCSWAISLDEIDYSPEDIITRDVAIVGGGASGTYAAVRLQQDLRKSVVVVERKNVLGGHTETYHDPVTGSIIDIGVLAFHDLPIVHDFFDRFDIPLDKLTFNLAGLERVDFRTGNPVTVFIDPNETQLALSRWAAHLARFPTLNDGFVFPFPVPDDLLLSFREFVAKYNLAAIVSSIWSVAQGYGDILSLPTLYVLKIFGPHILHSLSTGFFSTRRQNNHQVYEKALQSLGEDTNVFLNSVIVSMARDLPGSFARAVVRTPSGYKLLRAKQFLFTLPPKLDHLSGFDLDGEEINLFSQFSSIDYYTGLLRDCPVPPNISLSNMVADPSTFYLPRLPTCYTLGLIQSSSNLTNVKFSSNITTMGVGEVRAQITAEARTVVAGSRPSLAVLSNHGPFGLQVSANAIRHGFYQKLNRLQGRRRSFWTGAAWHVHDSALLWNFTEGILTHMQLSDCP</sequence>
<keyword evidence="3" id="KW-1185">Reference proteome</keyword>
<feature type="signal peptide" evidence="1">
    <location>
        <begin position="1"/>
        <end position="17"/>
    </location>
</feature>
<dbReference type="GeneID" id="81394408"/>
<dbReference type="InterPro" id="IPR036188">
    <property type="entry name" value="FAD/NAD-bd_sf"/>
</dbReference>
<dbReference type="Pfam" id="PF13450">
    <property type="entry name" value="NAD_binding_8"/>
    <property type="match status" value="1"/>
</dbReference>
<dbReference type="Gene3D" id="1.10.405.20">
    <property type="match status" value="1"/>
</dbReference>
<dbReference type="AlphaFoldDB" id="A0A9W9KE23"/>
<dbReference type="Gene3D" id="3.50.50.60">
    <property type="entry name" value="FAD/NAD(P)-binding domain"/>
    <property type="match status" value="1"/>
</dbReference>
<dbReference type="Proteomes" id="UP001141434">
    <property type="component" value="Unassembled WGS sequence"/>
</dbReference>
<evidence type="ECO:0000256" key="1">
    <source>
        <dbReference type="SAM" id="SignalP"/>
    </source>
</evidence>
<reference evidence="2" key="1">
    <citation type="submission" date="2022-11" db="EMBL/GenBank/DDBJ databases">
        <authorList>
            <person name="Petersen C."/>
        </authorList>
    </citation>
    <scope>NUCLEOTIDE SEQUENCE</scope>
    <source>
        <strain evidence="2">IBT 34128</strain>
    </source>
</reference>
<keyword evidence="1" id="KW-0732">Signal</keyword>
<evidence type="ECO:0008006" key="4">
    <source>
        <dbReference type="Google" id="ProtNLM"/>
    </source>
</evidence>
<proteinExistence type="predicted"/>
<dbReference type="SUPFAM" id="SSF51905">
    <property type="entry name" value="FAD/NAD(P)-binding domain"/>
    <property type="match status" value="1"/>
</dbReference>
<feature type="chain" id="PRO_5040994408" description="Amine oxidase domain-containing protein" evidence="1">
    <location>
        <begin position="18"/>
        <end position="465"/>
    </location>
</feature>
<evidence type="ECO:0000313" key="2">
    <source>
        <dbReference type="EMBL" id="KAJ5102436.1"/>
    </source>
</evidence>
<comment type="caution">
    <text evidence="2">The sequence shown here is derived from an EMBL/GenBank/DDBJ whole genome shotgun (WGS) entry which is preliminary data.</text>
</comment>
<accession>A0A9W9KE23</accession>